<reference evidence="1" key="1">
    <citation type="submission" date="2022-10" db="EMBL/GenBank/DDBJ databases">
        <title>Culturing micro-colonial fungi from biological soil crusts in the Mojave desert and describing Neophaeococcomyces mojavensis, and introducing the new genera and species Taxawa tesnikishii.</title>
        <authorList>
            <person name="Kurbessoian T."/>
            <person name="Stajich J.E."/>
        </authorList>
    </citation>
    <scope>NUCLEOTIDE SEQUENCE</scope>
    <source>
        <strain evidence="1">JES_112</strain>
    </source>
</reference>
<organism evidence="1 2">
    <name type="scientific">Neophaeococcomyces mojaviensis</name>
    <dbReference type="NCBI Taxonomy" id="3383035"/>
    <lineage>
        <taxon>Eukaryota</taxon>
        <taxon>Fungi</taxon>
        <taxon>Dikarya</taxon>
        <taxon>Ascomycota</taxon>
        <taxon>Pezizomycotina</taxon>
        <taxon>Eurotiomycetes</taxon>
        <taxon>Chaetothyriomycetidae</taxon>
        <taxon>Chaetothyriales</taxon>
        <taxon>Chaetothyriales incertae sedis</taxon>
        <taxon>Neophaeococcomyces</taxon>
    </lineage>
</organism>
<gene>
    <name evidence="1" type="ORF">H2198_003796</name>
</gene>
<accession>A0ACC3AAA3</accession>
<sequence>MDLRALLEPKKNIKSQKVEPKTKDGGSSIPTSSSQRTATYRAIPTANTHTTPAAIRSYDPRALLNPRGATSSVKAPKMSQNEEATGGEVTSEKNGIKRDVEEATAGSGFKLLETLHGAERRVDQRPAKKPKTDHVDDENGNKSHGAAKSSSRHGNAGVGEYFKANSDVIGTTLTSSTIDLTAEDDEDEDGFVITGVRNLEDKEVCYGMVNGNILAYKVPKPDDKARATLYATKQWPVFKVALSRNPERGLTIECIDPHGVKFGNIEESLAVALAPAMDEFPNFRTQCRMITRPTKVMEFVHQPTSDHYRVIINLYGRKGDVHKVGRWFGQKNIWFRSPMVSDAGIEVINPHAQKRVVHETVAKGHGVTSTTRTVEEAVDAVSRLFDHQAEGAEIAETETPDLIITPLLSHQKQALTFMLRQEQPRTYSSEEGGNSSLWRKKINRRGQEFYEEVVTGISVQQEPKQVLGGLLADVMGLGKTLSALSLIVSTMSEAAKFSQMQLIRKDESETDLALHSRATLLMAPVSTVKNWEDQITDHIQPGAVKHYIYHGQNRDKNPFKLADNDVVITTYSTAAAEIFGGRAEGTSPLRRIRWFRIILDEAHTIRESKSSQARAMHSLFAERRWCLTGTPIQNRMEDLGSLTTFLKLYPYDTLAKFNQYIAAPMRSGDPTFLKRLRVFVDSFTLRRLRDRIDLPKRQDLIVDLEFSLQERAVHDFFRERFQVNMKHMIEEVKRRGTGAQFSRVLQGITVLRLVCDHGKELLKQEQLEELKGSTADEPVDLEQEQRLPELTKRKAYEHFNMMAEADMDICALCGRQLTGDSPAGEIDGATEGVQAVVLPCLDVFCAECFEPCKTEFEKVRGTSEEMYCPNARCNIPIGAQYVTISKSHTENLHTAPDDTTGAADNAFKNGYYGGPHTKTKQLLHDITQMKEESILLVENGELPLKCVVFSEFTSHLDLIGKALSDRGHTFVRIDGSMTLANRRKVIDALNTDNNVQILLASIKAAGQGLNLTAASRAFIMEPMWNPAAEAQAVDRIYRIGQKREVVVRRYRMKNSMEDQIVKLQDKKKKLAEMSMEKQAMQQMLSKKERHEENLKAMLDIFRA</sequence>
<protein>
    <submittedName>
        <fullName evidence="1">Uncharacterized protein</fullName>
    </submittedName>
</protein>
<name>A0ACC3AAA3_9EURO</name>
<proteinExistence type="predicted"/>
<dbReference type="EMBL" id="JAPDRQ010000053">
    <property type="protein sequence ID" value="KAJ9658223.1"/>
    <property type="molecule type" value="Genomic_DNA"/>
</dbReference>
<evidence type="ECO:0000313" key="1">
    <source>
        <dbReference type="EMBL" id="KAJ9658223.1"/>
    </source>
</evidence>
<dbReference type="Proteomes" id="UP001172386">
    <property type="component" value="Unassembled WGS sequence"/>
</dbReference>
<evidence type="ECO:0000313" key="2">
    <source>
        <dbReference type="Proteomes" id="UP001172386"/>
    </source>
</evidence>
<comment type="caution">
    <text evidence="1">The sequence shown here is derived from an EMBL/GenBank/DDBJ whole genome shotgun (WGS) entry which is preliminary data.</text>
</comment>
<keyword evidence="2" id="KW-1185">Reference proteome</keyword>